<dbReference type="AlphaFoldDB" id="X0V586"/>
<evidence type="ECO:0000313" key="1">
    <source>
        <dbReference type="EMBL" id="GAG13354.1"/>
    </source>
</evidence>
<organism evidence="1">
    <name type="scientific">marine sediment metagenome</name>
    <dbReference type="NCBI Taxonomy" id="412755"/>
    <lineage>
        <taxon>unclassified sequences</taxon>
        <taxon>metagenomes</taxon>
        <taxon>ecological metagenomes</taxon>
    </lineage>
</organism>
<reference evidence="1" key="1">
    <citation type="journal article" date="2014" name="Front. Microbiol.">
        <title>High frequency of phylogenetically diverse reductive dehalogenase-homologous genes in deep subseafloor sedimentary metagenomes.</title>
        <authorList>
            <person name="Kawai M."/>
            <person name="Futagami T."/>
            <person name="Toyoda A."/>
            <person name="Takaki Y."/>
            <person name="Nishi S."/>
            <person name="Hori S."/>
            <person name="Arai W."/>
            <person name="Tsubouchi T."/>
            <person name="Morono Y."/>
            <person name="Uchiyama I."/>
            <person name="Ito T."/>
            <person name="Fujiyama A."/>
            <person name="Inagaki F."/>
            <person name="Takami H."/>
        </authorList>
    </citation>
    <scope>NUCLEOTIDE SEQUENCE</scope>
    <source>
        <strain evidence="1">Expedition CK06-06</strain>
    </source>
</reference>
<dbReference type="EMBL" id="BARS01022361">
    <property type="protein sequence ID" value="GAG13354.1"/>
    <property type="molecule type" value="Genomic_DNA"/>
</dbReference>
<comment type="caution">
    <text evidence="1">The sequence shown here is derived from an EMBL/GenBank/DDBJ whole genome shotgun (WGS) entry which is preliminary data.</text>
</comment>
<feature type="non-terminal residue" evidence="1">
    <location>
        <position position="1"/>
    </location>
</feature>
<gene>
    <name evidence="1" type="ORF">S01H1_35765</name>
</gene>
<sequence length="94" mass="10778">QHYKHLEHLYHFQSETLAALFKKSGLEMVHRTWRYAGKHVSFGFVRERAKRLHPSMSRLLRPLAPLDRLSMYVNPGDEIIAVARKAVAADVPAG</sequence>
<accession>X0V586</accession>
<proteinExistence type="predicted"/>
<name>X0V586_9ZZZZ</name>
<protein>
    <submittedName>
        <fullName evidence="1">Uncharacterized protein</fullName>
    </submittedName>
</protein>